<reference evidence="2" key="1">
    <citation type="submission" date="2023-01" db="EMBL/GenBank/DDBJ databases">
        <authorList>
            <person name="Van Ghelder C."/>
            <person name="Rancurel C."/>
        </authorList>
    </citation>
    <scope>NUCLEOTIDE SEQUENCE</scope>
    <source>
        <strain evidence="2">CNCM I-4278</strain>
    </source>
</reference>
<protein>
    <submittedName>
        <fullName evidence="2">Uncharacterized protein</fullName>
    </submittedName>
</protein>
<organism evidence="2 3">
    <name type="scientific">Periconia digitata</name>
    <dbReference type="NCBI Taxonomy" id="1303443"/>
    <lineage>
        <taxon>Eukaryota</taxon>
        <taxon>Fungi</taxon>
        <taxon>Dikarya</taxon>
        <taxon>Ascomycota</taxon>
        <taxon>Pezizomycotina</taxon>
        <taxon>Dothideomycetes</taxon>
        <taxon>Pleosporomycetidae</taxon>
        <taxon>Pleosporales</taxon>
        <taxon>Massarineae</taxon>
        <taxon>Periconiaceae</taxon>
        <taxon>Periconia</taxon>
    </lineage>
</organism>
<dbReference type="EMBL" id="CAOQHR010000005">
    <property type="protein sequence ID" value="CAI6335514.1"/>
    <property type="molecule type" value="Genomic_DNA"/>
</dbReference>
<evidence type="ECO:0000313" key="3">
    <source>
        <dbReference type="Proteomes" id="UP001152607"/>
    </source>
</evidence>
<dbReference type="AlphaFoldDB" id="A0A9W4UGZ3"/>
<proteinExistence type="predicted"/>
<keyword evidence="3" id="KW-1185">Reference proteome</keyword>
<evidence type="ECO:0000256" key="1">
    <source>
        <dbReference type="SAM" id="MobiDB-lite"/>
    </source>
</evidence>
<feature type="region of interest" description="Disordered" evidence="1">
    <location>
        <begin position="94"/>
        <end position="115"/>
    </location>
</feature>
<accession>A0A9W4UGZ3</accession>
<feature type="compositionally biased region" description="Low complexity" evidence="1">
    <location>
        <begin position="95"/>
        <end position="115"/>
    </location>
</feature>
<gene>
    <name evidence="2" type="ORF">PDIGIT_LOCUS8597</name>
</gene>
<comment type="caution">
    <text evidence="2">The sequence shown here is derived from an EMBL/GenBank/DDBJ whole genome shotgun (WGS) entry which is preliminary data.</text>
</comment>
<name>A0A9W4UGZ3_9PLEO</name>
<feature type="region of interest" description="Disordered" evidence="1">
    <location>
        <begin position="51"/>
        <end position="71"/>
    </location>
</feature>
<evidence type="ECO:0000313" key="2">
    <source>
        <dbReference type="EMBL" id="CAI6335514.1"/>
    </source>
</evidence>
<dbReference type="Proteomes" id="UP001152607">
    <property type="component" value="Unassembled WGS sequence"/>
</dbReference>
<sequence>MYPLHGGITTFCSAATTSFFNVASHRYPEIRSRHEVIPFSAQPKNPECAWNQYASTGARGPAPSSPGSNVPANAEFGRRLLAIGRNMATLGCDRAGNGSHLSGAGSGSSSLRGGNSDSGVCRMVLVVKGKSVQSGPVSDG</sequence>